<dbReference type="EMBL" id="JABAEK010000002">
    <property type="protein sequence ID" value="NLQ16743.1"/>
    <property type="molecule type" value="Genomic_DNA"/>
</dbReference>
<protein>
    <recommendedName>
        <fullName evidence="3">DNA-binding protein</fullName>
    </recommendedName>
</protein>
<dbReference type="AlphaFoldDB" id="A0A847R319"/>
<evidence type="ECO:0000313" key="2">
    <source>
        <dbReference type="Proteomes" id="UP000586067"/>
    </source>
</evidence>
<name>A0A847R319_9GAMM</name>
<gene>
    <name evidence="1" type="ORF">HGG82_03800</name>
</gene>
<evidence type="ECO:0000313" key="1">
    <source>
        <dbReference type="EMBL" id="NLQ16743.1"/>
    </source>
</evidence>
<dbReference type="Proteomes" id="UP000586067">
    <property type="component" value="Unassembled WGS sequence"/>
</dbReference>
<dbReference type="RefSeq" id="WP_168822939.1">
    <property type="nucleotide sequence ID" value="NZ_CP073013.1"/>
</dbReference>
<proteinExistence type="predicted"/>
<accession>A0A847R319</accession>
<reference evidence="1 2" key="1">
    <citation type="submission" date="2020-04" db="EMBL/GenBank/DDBJ databases">
        <title>Marinomonas sp. M1K-6 isolated from the deep seawater of the Mariana Trench.</title>
        <authorList>
            <person name="Li Y."/>
        </authorList>
    </citation>
    <scope>NUCLEOTIDE SEQUENCE [LARGE SCALE GENOMIC DNA]</scope>
    <source>
        <strain evidence="1 2">M1K-6</strain>
    </source>
</reference>
<organism evidence="1 2">
    <name type="scientific">Marinomonas profundi</name>
    <dbReference type="NCBI Taxonomy" id="2726122"/>
    <lineage>
        <taxon>Bacteria</taxon>
        <taxon>Pseudomonadati</taxon>
        <taxon>Pseudomonadota</taxon>
        <taxon>Gammaproteobacteria</taxon>
        <taxon>Oceanospirillales</taxon>
        <taxon>Oceanospirillaceae</taxon>
        <taxon>Marinomonas</taxon>
    </lineage>
</organism>
<keyword evidence="2" id="KW-1185">Reference proteome</keyword>
<evidence type="ECO:0008006" key="3">
    <source>
        <dbReference type="Google" id="ProtNLM"/>
    </source>
</evidence>
<comment type="caution">
    <text evidence="1">The sequence shown here is derived from an EMBL/GenBank/DDBJ whole genome shotgun (WGS) entry which is preliminary data.</text>
</comment>
<sequence length="79" mass="9252">MATYLTAQELGNRIKYHPKYINDVLRDNVFIEGKHYIRPFNARKVLYLWEAIEEQMMTSARENEVDDLIPMASGGVYRG</sequence>